<dbReference type="EMBL" id="JAZDDG010000011">
    <property type="protein sequence ID" value="MEE1978247.1"/>
    <property type="molecule type" value="Genomic_DNA"/>
</dbReference>
<protein>
    <submittedName>
        <fullName evidence="1">Uncharacterized protein</fullName>
    </submittedName>
</protein>
<comment type="caution">
    <text evidence="1">The sequence shown here is derived from an EMBL/GenBank/DDBJ whole genome shotgun (WGS) entry which is preliminary data.</text>
</comment>
<proteinExistence type="predicted"/>
<name>A0ABU7IZ18_9FLAO</name>
<sequence>MMKAQDLKYWLLDLHVTRYLLVPTFLLFCANALCQNNVINNKEYYRFIEQIAFESKIIDSVALEKYHDLIKNGKLTQQDSIRFVERKKNHKPIIFNETDNSALKKVLEESLQSSFKSLDKYFTDNQIRGIIDNIPEEKTLQNSFSDKVILLERDSNRKYGHFFSSQVLIENHRYILYHYYHNNNIFGTIELIVATKLDIGYKINYRVQFNKWNF</sequence>
<reference evidence="1 2" key="1">
    <citation type="submission" date="2024-01" db="EMBL/GenBank/DDBJ databases">
        <title>Maribacter spp. originated from different algae showed divergent polysaccharides utilization ability.</title>
        <authorList>
            <person name="Wang H."/>
            <person name="Wu Y."/>
        </authorList>
    </citation>
    <scope>NUCLEOTIDE SEQUENCE [LARGE SCALE GENOMIC DNA]</scope>
    <source>
        <strain evidence="1 2">PR1</strain>
    </source>
</reference>
<dbReference type="Proteomes" id="UP001356308">
    <property type="component" value="Unassembled WGS sequence"/>
</dbReference>
<gene>
    <name evidence="1" type="ORF">V1I91_19380</name>
</gene>
<evidence type="ECO:0000313" key="1">
    <source>
        <dbReference type="EMBL" id="MEE1978247.1"/>
    </source>
</evidence>
<evidence type="ECO:0000313" key="2">
    <source>
        <dbReference type="Proteomes" id="UP001356308"/>
    </source>
</evidence>
<organism evidence="1 2">
    <name type="scientific">Maribacter cobaltidurans</name>
    <dbReference type="NCBI Taxonomy" id="1178778"/>
    <lineage>
        <taxon>Bacteria</taxon>
        <taxon>Pseudomonadati</taxon>
        <taxon>Bacteroidota</taxon>
        <taxon>Flavobacteriia</taxon>
        <taxon>Flavobacteriales</taxon>
        <taxon>Flavobacteriaceae</taxon>
        <taxon>Maribacter</taxon>
    </lineage>
</organism>
<dbReference type="RefSeq" id="WP_272652898.1">
    <property type="nucleotide sequence ID" value="NZ_JAZDDG010000011.1"/>
</dbReference>
<keyword evidence="2" id="KW-1185">Reference proteome</keyword>
<accession>A0ABU7IZ18</accession>